<evidence type="ECO:0000313" key="4">
    <source>
        <dbReference type="Proteomes" id="UP000187429"/>
    </source>
</evidence>
<gene>
    <name evidence="3" type="ORF">AYI69_g2242</name>
</gene>
<sequence length="166" mass="18327">MNNISLFQLRRASQLASKHSTIRSISTSRFVRSSAPSNAAESSNNAKSKSKPKSFAGIRGGMFGFLLGATLSGGYGFYYLIEQYQSASSLILSSVNELEKTANTIQEYVRKIDSFETQLSSLQQTSATKAEIEKLRAEGRKLSDIFTKDYLEVKAHLLVLEQAVDK</sequence>
<dbReference type="OrthoDB" id="5331396at2759"/>
<feature type="coiled-coil region" evidence="1">
    <location>
        <begin position="98"/>
        <end position="125"/>
    </location>
</feature>
<keyword evidence="2" id="KW-1133">Transmembrane helix</keyword>
<dbReference type="PANTHER" id="PTHR37849:SF1">
    <property type="entry name" value="YALI0E11605P"/>
    <property type="match status" value="1"/>
</dbReference>
<proteinExistence type="predicted"/>
<organism evidence="3 4">
    <name type="scientific">Smittium culicis</name>
    <dbReference type="NCBI Taxonomy" id="133412"/>
    <lineage>
        <taxon>Eukaryota</taxon>
        <taxon>Fungi</taxon>
        <taxon>Fungi incertae sedis</taxon>
        <taxon>Zoopagomycota</taxon>
        <taxon>Kickxellomycotina</taxon>
        <taxon>Harpellomycetes</taxon>
        <taxon>Harpellales</taxon>
        <taxon>Legeriomycetaceae</taxon>
        <taxon>Smittium</taxon>
    </lineage>
</organism>
<evidence type="ECO:0000313" key="3">
    <source>
        <dbReference type="EMBL" id="OMJ28286.1"/>
    </source>
</evidence>
<reference evidence="4" key="1">
    <citation type="submission" date="2017-01" db="EMBL/GenBank/DDBJ databases">
        <authorList>
            <person name="Wang Y."/>
            <person name="White M."/>
            <person name="Kvist S."/>
            <person name="Moncalvo J.-M."/>
        </authorList>
    </citation>
    <scope>NUCLEOTIDE SEQUENCE [LARGE SCALE GENOMIC DNA]</scope>
    <source>
        <strain evidence="4">ID-206-W2</strain>
    </source>
</reference>
<evidence type="ECO:0000256" key="1">
    <source>
        <dbReference type="SAM" id="Coils"/>
    </source>
</evidence>
<dbReference type="EMBL" id="LSSM01000648">
    <property type="protein sequence ID" value="OMJ28286.1"/>
    <property type="molecule type" value="Genomic_DNA"/>
</dbReference>
<name>A0A1R1YNH7_9FUNG</name>
<keyword evidence="4" id="KW-1185">Reference proteome</keyword>
<protein>
    <submittedName>
        <fullName evidence="3">Uncharacterized protein</fullName>
    </submittedName>
</protein>
<keyword evidence="2" id="KW-0472">Membrane</keyword>
<dbReference type="AlphaFoldDB" id="A0A1R1YNH7"/>
<keyword evidence="1" id="KW-0175">Coiled coil</keyword>
<dbReference type="Proteomes" id="UP000187429">
    <property type="component" value="Unassembled WGS sequence"/>
</dbReference>
<dbReference type="PANTHER" id="PTHR37849">
    <property type="entry name" value="YALI0E11605P"/>
    <property type="match status" value="1"/>
</dbReference>
<evidence type="ECO:0000256" key="2">
    <source>
        <dbReference type="SAM" id="Phobius"/>
    </source>
</evidence>
<feature type="transmembrane region" description="Helical" evidence="2">
    <location>
        <begin position="56"/>
        <end position="81"/>
    </location>
</feature>
<keyword evidence="2" id="KW-0812">Transmembrane</keyword>
<comment type="caution">
    <text evidence="3">The sequence shown here is derived from an EMBL/GenBank/DDBJ whole genome shotgun (WGS) entry which is preliminary data.</text>
</comment>
<accession>A0A1R1YNH7</accession>